<keyword evidence="1" id="KW-1133">Transmembrane helix</keyword>
<evidence type="ECO:0000256" key="1">
    <source>
        <dbReference type="SAM" id="Phobius"/>
    </source>
</evidence>
<feature type="transmembrane region" description="Helical" evidence="1">
    <location>
        <begin position="35"/>
        <end position="53"/>
    </location>
</feature>
<name>A0A100VUA1_9MYCO</name>
<keyword evidence="1" id="KW-0472">Membrane</keyword>
<dbReference type="RefSeq" id="WP_165606235.1">
    <property type="nucleotide sequence ID" value="NZ_BCSX01000003.1"/>
</dbReference>
<sequence length="54" mass="6027">MDDTTFDRELEDRLSMLESPDAPTMEVSDLPMADLLVAIAVLALATVALLWWAY</sequence>
<gene>
    <name evidence="2" type="ORF">RMCB_0191</name>
</gene>
<comment type="caution">
    <text evidence="2">The sequence shown here is derived from an EMBL/GenBank/DDBJ whole genome shotgun (WGS) entry which is preliminary data.</text>
</comment>
<dbReference type="STRING" id="146020.RMCB_0191"/>
<evidence type="ECO:0000313" key="2">
    <source>
        <dbReference type="EMBL" id="GAS86095.1"/>
    </source>
</evidence>
<evidence type="ECO:0000313" key="3">
    <source>
        <dbReference type="Proteomes" id="UP000069620"/>
    </source>
</evidence>
<reference evidence="3" key="1">
    <citation type="journal article" date="2016" name="Genome Announc.">
        <title>Draft Genome Sequences of Five Rapidly Growing Mycobacterium Species, M. thermoresistibile, M. fortuitum subsp. acetamidolyticum, M. canariasense, M. brisbanense, and M. novocastrense.</title>
        <authorList>
            <person name="Katahira K."/>
            <person name="Ogura Y."/>
            <person name="Gotoh Y."/>
            <person name="Hayashi T."/>
        </authorList>
    </citation>
    <scope>NUCLEOTIDE SEQUENCE [LARGE SCALE GENOMIC DNA]</scope>
    <source>
        <strain evidence="3">JCM15654</strain>
    </source>
</reference>
<keyword evidence="1" id="KW-0812">Transmembrane</keyword>
<organism evidence="2 3">
    <name type="scientific">Mycolicibacterium brisbanense</name>
    <dbReference type="NCBI Taxonomy" id="146020"/>
    <lineage>
        <taxon>Bacteria</taxon>
        <taxon>Bacillati</taxon>
        <taxon>Actinomycetota</taxon>
        <taxon>Actinomycetes</taxon>
        <taxon>Mycobacteriales</taxon>
        <taxon>Mycobacteriaceae</taxon>
        <taxon>Mycolicibacterium</taxon>
    </lineage>
</organism>
<dbReference type="AlphaFoldDB" id="A0A100VUA1"/>
<dbReference type="EMBL" id="BCSX01000003">
    <property type="protein sequence ID" value="GAS86095.1"/>
    <property type="molecule type" value="Genomic_DNA"/>
</dbReference>
<reference evidence="3" key="2">
    <citation type="submission" date="2016-02" db="EMBL/GenBank/DDBJ databases">
        <title>Draft genome sequence of five rapidly growing Mycobacterium species.</title>
        <authorList>
            <person name="Katahira K."/>
            <person name="Gotou Y."/>
            <person name="Iida K."/>
            <person name="Ogura Y."/>
            <person name="Hayashi T."/>
        </authorList>
    </citation>
    <scope>NUCLEOTIDE SEQUENCE [LARGE SCALE GENOMIC DNA]</scope>
    <source>
        <strain evidence="3">JCM15654</strain>
    </source>
</reference>
<keyword evidence="3" id="KW-1185">Reference proteome</keyword>
<proteinExistence type="predicted"/>
<accession>A0A100VUA1</accession>
<dbReference type="Proteomes" id="UP000069620">
    <property type="component" value="Unassembled WGS sequence"/>
</dbReference>
<protein>
    <submittedName>
        <fullName evidence="2">Uncharacterized protein</fullName>
    </submittedName>
</protein>